<gene>
    <name evidence="2" type="ORF">ElyMa_001574200</name>
</gene>
<name>A0AAV4JDY8_9GAST</name>
<evidence type="ECO:0000256" key="1">
    <source>
        <dbReference type="SAM" id="Phobius"/>
    </source>
</evidence>
<keyword evidence="1" id="KW-0812">Transmembrane</keyword>
<accession>A0AAV4JDY8</accession>
<sequence length="117" mass="12813">MASSAAAAAATVTRMLHNYSAALSMREQQAEPDVAVEEFEVGVSPLLPNVTLPDYSQMDFPSALNYKPVWEMGLKIFFYVLSIALALVGNIIVIVVVAKNARMHVSCCSFRFRCLVV</sequence>
<protein>
    <recommendedName>
        <fullName evidence="4">G-protein coupled receptors family 1 profile domain-containing protein</fullName>
    </recommendedName>
</protein>
<dbReference type="AlphaFoldDB" id="A0AAV4JDY8"/>
<keyword evidence="1" id="KW-0472">Membrane</keyword>
<keyword evidence="1" id="KW-1133">Transmembrane helix</keyword>
<dbReference type="Proteomes" id="UP000762676">
    <property type="component" value="Unassembled WGS sequence"/>
</dbReference>
<keyword evidence="3" id="KW-1185">Reference proteome</keyword>
<evidence type="ECO:0008006" key="4">
    <source>
        <dbReference type="Google" id="ProtNLM"/>
    </source>
</evidence>
<comment type="caution">
    <text evidence="2">The sequence shown here is derived from an EMBL/GenBank/DDBJ whole genome shotgun (WGS) entry which is preliminary data.</text>
</comment>
<dbReference type="EMBL" id="BMAT01003107">
    <property type="protein sequence ID" value="GFS20551.1"/>
    <property type="molecule type" value="Genomic_DNA"/>
</dbReference>
<evidence type="ECO:0000313" key="3">
    <source>
        <dbReference type="Proteomes" id="UP000762676"/>
    </source>
</evidence>
<evidence type="ECO:0000313" key="2">
    <source>
        <dbReference type="EMBL" id="GFS20551.1"/>
    </source>
</evidence>
<feature type="transmembrane region" description="Helical" evidence="1">
    <location>
        <begin position="76"/>
        <end position="97"/>
    </location>
</feature>
<organism evidence="2 3">
    <name type="scientific">Elysia marginata</name>
    <dbReference type="NCBI Taxonomy" id="1093978"/>
    <lineage>
        <taxon>Eukaryota</taxon>
        <taxon>Metazoa</taxon>
        <taxon>Spiralia</taxon>
        <taxon>Lophotrochozoa</taxon>
        <taxon>Mollusca</taxon>
        <taxon>Gastropoda</taxon>
        <taxon>Heterobranchia</taxon>
        <taxon>Euthyneura</taxon>
        <taxon>Panpulmonata</taxon>
        <taxon>Sacoglossa</taxon>
        <taxon>Placobranchoidea</taxon>
        <taxon>Plakobranchidae</taxon>
        <taxon>Elysia</taxon>
    </lineage>
</organism>
<proteinExistence type="predicted"/>
<reference evidence="2 3" key="1">
    <citation type="journal article" date="2021" name="Elife">
        <title>Chloroplast acquisition without the gene transfer in kleptoplastic sea slugs, Plakobranchus ocellatus.</title>
        <authorList>
            <person name="Maeda T."/>
            <person name="Takahashi S."/>
            <person name="Yoshida T."/>
            <person name="Shimamura S."/>
            <person name="Takaki Y."/>
            <person name="Nagai Y."/>
            <person name="Toyoda A."/>
            <person name="Suzuki Y."/>
            <person name="Arimoto A."/>
            <person name="Ishii H."/>
            <person name="Satoh N."/>
            <person name="Nishiyama T."/>
            <person name="Hasebe M."/>
            <person name="Maruyama T."/>
            <person name="Minagawa J."/>
            <person name="Obokata J."/>
            <person name="Shigenobu S."/>
        </authorList>
    </citation>
    <scope>NUCLEOTIDE SEQUENCE [LARGE SCALE GENOMIC DNA]</scope>
</reference>